<feature type="non-terminal residue" evidence="2">
    <location>
        <position position="1"/>
    </location>
</feature>
<dbReference type="EMBL" id="HAEC01013107">
    <property type="protein sequence ID" value="SBQ81324.1"/>
    <property type="molecule type" value="Transcribed_RNA"/>
</dbReference>
<protein>
    <submittedName>
        <fullName evidence="2">Cugbp, Elav-like family member 2</fullName>
    </submittedName>
</protein>
<feature type="region of interest" description="Disordered" evidence="1">
    <location>
        <begin position="1"/>
        <end position="21"/>
    </location>
</feature>
<gene>
    <name evidence="2" type="primary">CELF2</name>
</gene>
<reference evidence="2" key="2">
    <citation type="submission" date="2016-06" db="EMBL/GenBank/DDBJ databases">
        <title>The genome of a short-lived fish provides insights into sex chromosome evolution and the genetic control of aging.</title>
        <authorList>
            <person name="Reichwald K."/>
            <person name="Felder M."/>
            <person name="Petzold A."/>
            <person name="Koch P."/>
            <person name="Groth M."/>
            <person name="Platzer M."/>
        </authorList>
    </citation>
    <scope>NUCLEOTIDE SEQUENCE</scope>
    <source>
        <tissue evidence="2">Brain</tissue>
    </source>
</reference>
<organism evidence="2">
    <name type="scientific">Nothobranchius korthausae</name>
    <dbReference type="NCBI Taxonomy" id="1143690"/>
    <lineage>
        <taxon>Eukaryota</taxon>
        <taxon>Metazoa</taxon>
        <taxon>Chordata</taxon>
        <taxon>Craniata</taxon>
        <taxon>Vertebrata</taxon>
        <taxon>Euteleostomi</taxon>
        <taxon>Actinopterygii</taxon>
        <taxon>Neopterygii</taxon>
        <taxon>Teleostei</taxon>
        <taxon>Neoteleostei</taxon>
        <taxon>Acanthomorphata</taxon>
        <taxon>Ovalentaria</taxon>
        <taxon>Atherinomorphae</taxon>
        <taxon>Cyprinodontiformes</taxon>
        <taxon>Nothobranchiidae</taxon>
        <taxon>Nothobranchius</taxon>
    </lineage>
</organism>
<accession>A0A1A8HDN9</accession>
<reference evidence="2" key="1">
    <citation type="submission" date="2016-05" db="EMBL/GenBank/DDBJ databases">
        <authorList>
            <person name="Lavstsen T."/>
            <person name="Jespersen J.S."/>
        </authorList>
    </citation>
    <scope>NUCLEOTIDE SEQUENCE</scope>
    <source>
        <tissue evidence="2">Brain</tissue>
    </source>
</reference>
<evidence type="ECO:0000256" key="1">
    <source>
        <dbReference type="SAM" id="MobiDB-lite"/>
    </source>
</evidence>
<sequence length="58" mass="6555">HAHTHTHTDISQPFHSSKPYHESLHSWSYSLSISHTEGFSKSCILFSPQEHIAVALSK</sequence>
<evidence type="ECO:0000313" key="2">
    <source>
        <dbReference type="EMBL" id="SBQ81324.1"/>
    </source>
</evidence>
<dbReference type="AlphaFoldDB" id="A0A1A8HDN9"/>
<proteinExistence type="predicted"/>
<name>A0A1A8HDN9_9TELE</name>